<evidence type="ECO:0000313" key="7">
    <source>
        <dbReference type="EMBL" id="MFC6397234.1"/>
    </source>
</evidence>
<evidence type="ECO:0000259" key="6">
    <source>
        <dbReference type="Pfam" id="PF08244"/>
    </source>
</evidence>
<dbReference type="PANTHER" id="PTHR42800:SF1">
    <property type="entry name" value="EXOINULINASE INUD (AFU_ORTHOLOGUE AFUA_5G00480)"/>
    <property type="match status" value="1"/>
</dbReference>
<comment type="caution">
    <text evidence="7">The sequence shown here is derived from an EMBL/GenBank/DDBJ whole genome shotgun (WGS) entry which is preliminary data.</text>
</comment>
<gene>
    <name evidence="7" type="ORF">ACFP57_09615</name>
</gene>
<protein>
    <submittedName>
        <fullName evidence="7">GH32 C-terminal domain-containing protein</fullName>
    </submittedName>
</protein>
<dbReference type="InterPro" id="IPR013148">
    <property type="entry name" value="Glyco_hydro_32_N"/>
</dbReference>
<keyword evidence="2 4" id="KW-0378">Hydrolase</keyword>
<dbReference type="Proteomes" id="UP001596266">
    <property type="component" value="Unassembled WGS sequence"/>
</dbReference>
<evidence type="ECO:0000256" key="3">
    <source>
        <dbReference type="ARBA" id="ARBA00023295"/>
    </source>
</evidence>
<accession>A0ABW1X370</accession>
<dbReference type="Gene3D" id="2.60.120.560">
    <property type="entry name" value="Exo-inulinase, domain 1"/>
    <property type="match status" value="1"/>
</dbReference>
<evidence type="ECO:0000259" key="5">
    <source>
        <dbReference type="Pfam" id="PF00251"/>
    </source>
</evidence>
<dbReference type="EMBL" id="JBHSUA010000019">
    <property type="protein sequence ID" value="MFC6397234.1"/>
    <property type="molecule type" value="Genomic_DNA"/>
</dbReference>
<dbReference type="SUPFAM" id="SSF49899">
    <property type="entry name" value="Concanavalin A-like lectins/glucanases"/>
    <property type="match status" value="1"/>
</dbReference>
<keyword evidence="8" id="KW-1185">Reference proteome</keyword>
<dbReference type="InterPro" id="IPR013320">
    <property type="entry name" value="ConA-like_dom_sf"/>
</dbReference>
<dbReference type="RefSeq" id="WP_343886478.1">
    <property type="nucleotide sequence ID" value="NZ_BAAAKI010000016.1"/>
</dbReference>
<feature type="domain" description="Glycosyl hydrolase family 32 N-terminal" evidence="5">
    <location>
        <begin position="260"/>
        <end position="328"/>
    </location>
</feature>
<dbReference type="Gene3D" id="2.115.10.20">
    <property type="entry name" value="Glycosyl hydrolase domain, family 43"/>
    <property type="match status" value="1"/>
</dbReference>
<dbReference type="InterPro" id="IPR023296">
    <property type="entry name" value="Glyco_hydro_beta-prop_sf"/>
</dbReference>
<dbReference type="Pfam" id="PF08244">
    <property type="entry name" value="Glyco_hydro_32C"/>
    <property type="match status" value="1"/>
</dbReference>
<feature type="domain" description="Glycosyl hydrolase family 32 C-terminal" evidence="6">
    <location>
        <begin position="370"/>
        <end position="495"/>
    </location>
</feature>
<organism evidence="7 8">
    <name type="scientific">Luteococcus sanguinis</name>
    <dbReference type="NCBI Taxonomy" id="174038"/>
    <lineage>
        <taxon>Bacteria</taxon>
        <taxon>Bacillati</taxon>
        <taxon>Actinomycetota</taxon>
        <taxon>Actinomycetes</taxon>
        <taxon>Propionibacteriales</taxon>
        <taxon>Propionibacteriaceae</taxon>
        <taxon>Luteococcus</taxon>
    </lineage>
</organism>
<dbReference type="SMART" id="SM00640">
    <property type="entry name" value="Glyco_32"/>
    <property type="match status" value="1"/>
</dbReference>
<sequence length="501" mass="52132">MSLSVAGRTAYFVGDFDGHTFTSPDAATYTPPAGTVLQGFESTSHGDWTTTGTAFGSGPVVPGADVTGVQGSRIVDSFGSSDADTGTLTSPAFTVDQKYLDFLIAGGNHPHVPDGQTAAPAGTVFADFEGATFGDGWAASGDFAGATPTTSNLAGQLGSKVLDTCIGACDPATGTIWSPDFTIDSAYINFLVAGGNHAWGGDAPTAVNLRTATGNNGVWLDWVSWSLADLQGKQAQVQLVDSATGDWGHLLADHFMLAAKPALGVMKRARFLDHGNDFYAAVSYNDAPDGKRIVFGWMGNWDYQNATPTNTWRGEQSLPRELSLKMVNGRETVTSAPVPQLNKLLGKSSVRLRPGKGSVAVTSGVKKVDVFGTALRVQVTIDPGSSSSTGVDVRVSGGERTRVGYDAASREVFIDRTKSGASDFDPRFAARHSAPLEVGSSPVTLDVWVDSSSVEVFAQGGQVALTDLIYPSLGSTGVQLFAEGGTSQVKSLVVTPVKAAS</sequence>
<evidence type="ECO:0000256" key="4">
    <source>
        <dbReference type="RuleBase" id="RU362110"/>
    </source>
</evidence>
<dbReference type="PANTHER" id="PTHR42800">
    <property type="entry name" value="EXOINULINASE INUD (AFU_ORTHOLOGUE AFUA_5G00480)"/>
    <property type="match status" value="1"/>
</dbReference>
<evidence type="ECO:0000256" key="1">
    <source>
        <dbReference type="ARBA" id="ARBA00009902"/>
    </source>
</evidence>
<dbReference type="InterPro" id="IPR001362">
    <property type="entry name" value="Glyco_hydro_32"/>
</dbReference>
<dbReference type="SUPFAM" id="SSF75005">
    <property type="entry name" value="Arabinanase/levansucrase/invertase"/>
    <property type="match status" value="1"/>
</dbReference>
<reference evidence="8" key="1">
    <citation type="journal article" date="2019" name="Int. J. Syst. Evol. Microbiol.">
        <title>The Global Catalogue of Microorganisms (GCM) 10K type strain sequencing project: providing services to taxonomists for standard genome sequencing and annotation.</title>
        <authorList>
            <consortium name="The Broad Institute Genomics Platform"/>
            <consortium name="The Broad Institute Genome Sequencing Center for Infectious Disease"/>
            <person name="Wu L."/>
            <person name="Ma J."/>
        </authorList>
    </citation>
    <scope>NUCLEOTIDE SEQUENCE [LARGE SCALE GENOMIC DNA]</scope>
    <source>
        <strain evidence="8">CGMCC 1.15277</strain>
    </source>
</reference>
<proteinExistence type="inferred from homology"/>
<evidence type="ECO:0000256" key="2">
    <source>
        <dbReference type="ARBA" id="ARBA00022801"/>
    </source>
</evidence>
<name>A0ABW1X370_9ACTN</name>
<keyword evidence="3 4" id="KW-0326">Glycosidase</keyword>
<comment type="similarity">
    <text evidence="1 4">Belongs to the glycosyl hydrolase 32 family.</text>
</comment>
<dbReference type="Pfam" id="PF00251">
    <property type="entry name" value="Glyco_hydro_32N"/>
    <property type="match status" value="1"/>
</dbReference>
<evidence type="ECO:0000313" key="8">
    <source>
        <dbReference type="Proteomes" id="UP001596266"/>
    </source>
</evidence>
<dbReference type="InterPro" id="IPR013189">
    <property type="entry name" value="Glyco_hydro_32_C"/>
</dbReference>